<organism evidence="3 4">
    <name type="scientific">Streptomyces chilikensis</name>
    <dbReference type="NCBI Taxonomy" id="1194079"/>
    <lineage>
        <taxon>Bacteria</taxon>
        <taxon>Bacillati</taxon>
        <taxon>Actinomycetota</taxon>
        <taxon>Actinomycetes</taxon>
        <taxon>Kitasatosporales</taxon>
        <taxon>Streptomycetaceae</taxon>
        <taxon>Streptomyces</taxon>
    </lineage>
</organism>
<dbReference type="Proteomes" id="UP001551584">
    <property type="component" value="Unassembled WGS sequence"/>
</dbReference>
<evidence type="ECO:0000256" key="1">
    <source>
        <dbReference type="SAM" id="MobiDB-lite"/>
    </source>
</evidence>
<proteinExistence type="predicted"/>
<keyword evidence="2" id="KW-0732">Signal</keyword>
<gene>
    <name evidence="3" type="ORF">AB0D95_06470</name>
</gene>
<sequence>MRPTAPRLTVLRTTVTRSAVVLAVTLLGATACGSPDGAPAGEPAASGSPAAATPEVLSTLADRTADFEGGNAQRAMEQLGSDVDIRFTDASGAGRPVENPVEWRLCTVHQLSGTNGREVYQFGVVRTDEKC</sequence>
<feature type="chain" id="PRO_5047340461" description="PASTA domain-containing protein" evidence="2">
    <location>
        <begin position="24"/>
        <end position="131"/>
    </location>
</feature>
<name>A0ABV3EL46_9ACTN</name>
<evidence type="ECO:0000256" key="2">
    <source>
        <dbReference type="SAM" id="SignalP"/>
    </source>
</evidence>
<dbReference type="RefSeq" id="WP_359269594.1">
    <property type="nucleotide sequence ID" value="NZ_JBEZNA010000009.1"/>
</dbReference>
<protein>
    <recommendedName>
        <fullName evidence="5">PASTA domain-containing protein</fullName>
    </recommendedName>
</protein>
<dbReference type="EMBL" id="JBEZNA010000009">
    <property type="protein sequence ID" value="MEU9576909.1"/>
    <property type="molecule type" value="Genomic_DNA"/>
</dbReference>
<comment type="caution">
    <text evidence="3">The sequence shown here is derived from an EMBL/GenBank/DDBJ whole genome shotgun (WGS) entry which is preliminary data.</text>
</comment>
<feature type="signal peptide" evidence="2">
    <location>
        <begin position="1"/>
        <end position="23"/>
    </location>
</feature>
<accession>A0ABV3EL46</accession>
<feature type="compositionally biased region" description="Low complexity" evidence="1">
    <location>
        <begin position="33"/>
        <end position="52"/>
    </location>
</feature>
<evidence type="ECO:0008006" key="5">
    <source>
        <dbReference type="Google" id="ProtNLM"/>
    </source>
</evidence>
<reference evidence="3 4" key="1">
    <citation type="submission" date="2024-06" db="EMBL/GenBank/DDBJ databases">
        <title>The Natural Products Discovery Center: Release of the First 8490 Sequenced Strains for Exploring Actinobacteria Biosynthetic Diversity.</title>
        <authorList>
            <person name="Kalkreuter E."/>
            <person name="Kautsar S.A."/>
            <person name="Yang D."/>
            <person name="Bader C.D."/>
            <person name="Teijaro C.N."/>
            <person name="Fluegel L."/>
            <person name="Davis C.M."/>
            <person name="Simpson J.R."/>
            <person name="Lauterbach L."/>
            <person name="Steele A.D."/>
            <person name="Gui C."/>
            <person name="Meng S."/>
            <person name="Li G."/>
            <person name="Viehrig K."/>
            <person name="Ye F."/>
            <person name="Su P."/>
            <person name="Kiefer A.F."/>
            <person name="Nichols A."/>
            <person name="Cepeda A.J."/>
            <person name="Yan W."/>
            <person name="Fan B."/>
            <person name="Jiang Y."/>
            <person name="Adhikari A."/>
            <person name="Zheng C.-J."/>
            <person name="Schuster L."/>
            <person name="Cowan T.M."/>
            <person name="Smanski M.J."/>
            <person name="Chevrette M.G."/>
            <person name="De Carvalho L.P.S."/>
            <person name="Shen B."/>
        </authorList>
    </citation>
    <scope>NUCLEOTIDE SEQUENCE [LARGE SCALE GENOMIC DNA]</scope>
    <source>
        <strain evidence="3 4">NPDC048117</strain>
    </source>
</reference>
<keyword evidence="4" id="KW-1185">Reference proteome</keyword>
<evidence type="ECO:0000313" key="3">
    <source>
        <dbReference type="EMBL" id="MEU9576909.1"/>
    </source>
</evidence>
<evidence type="ECO:0000313" key="4">
    <source>
        <dbReference type="Proteomes" id="UP001551584"/>
    </source>
</evidence>
<dbReference type="PROSITE" id="PS51257">
    <property type="entry name" value="PROKAR_LIPOPROTEIN"/>
    <property type="match status" value="1"/>
</dbReference>
<feature type="region of interest" description="Disordered" evidence="1">
    <location>
        <begin position="33"/>
        <end position="53"/>
    </location>
</feature>